<dbReference type="EMBL" id="MFNF01000048">
    <property type="protein sequence ID" value="OGH00186.1"/>
    <property type="molecule type" value="Genomic_DNA"/>
</dbReference>
<dbReference type="GO" id="GO:0046872">
    <property type="term" value="F:metal ion binding"/>
    <property type="evidence" value="ECO:0007669"/>
    <property type="project" value="UniProtKB-KW"/>
</dbReference>
<keyword evidence="1 8" id="KW-0004">4Fe-4S</keyword>
<dbReference type="InterPro" id="IPR005839">
    <property type="entry name" value="Methylthiotransferase"/>
</dbReference>
<evidence type="ECO:0000256" key="3">
    <source>
        <dbReference type="ARBA" id="ARBA00022679"/>
    </source>
</evidence>
<evidence type="ECO:0000256" key="6">
    <source>
        <dbReference type="ARBA" id="ARBA00023004"/>
    </source>
</evidence>
<dbReference type="GO" id="GO:0103039">
    <property type="term" value="F:protein methylthiotransferase activity"/>
    <property type="evidence" value="ECO:0007669"/>
    <property type="project" value="UniProtKB-EC"/>
</dbReference>
<feature type="binding site" evidence="8">
    <location>
        <position position="48"/>
    </location>
    <ligand>
        <name>[4Fe-4S] cluster</name>
        <dbReference type="ChEBI" id="CHEBI:49883"/>
        <label>1</label>
    </ligand>
</feature>
<feature type="binding site" evidence="8">
    <location>
        <position position="163"/>
    </location>
    <ligand>
        <name>[4Fe-4S] cluster</name>
        <dbReference type="ChEBI" id="CHEBI:49883"/>
        <label>2</label>
        <note>4Fe-4S-S-AdoMet</note>
    </ligand>
</feature>
<dbReference type="SMART" id="SM00729">
    <property type="entry name" value="Elp3"/>
    <property type="match status" value="1"/>
</dbReference>
<dbReference type="PANTHER" id="PTHR43837:SF1">
    <property type="entry name" value="RIBOSOMAL PROTEIN US12 METHYLTHIOTRANSFERASE RIMO"/>
    <property type="match status" value="1"/>
</dbReference>
<dbReference type="PROSITE" id="PS51918">
    <property type="entry name" value="RADICAL_SAM"/>
    <property type="match status" value="1"/>
</dbReference>
<feature type="binding site" evidence="8">
    <location>
        <position position="159"/>
    </location>
    <ligand>
        <name>[4Fe-4S] cluster</name>
        <dbReference type="ChEBI" id="CHEBI:49883"/>
        <label>2</label>
        <note>4Fe-4S-S-AdoMet</note>
    </ligand>
</feature>
<comment type="similarity">
    <text evidence="8">Belongs to the methylthiotransferase family. RimO subfamily.</text>
</comment>
<dbReference type="SFLD" id="SFLDG01082">
    <property type="entry name" value="B12-binding_domain_containing"/>
    <property type="match status" value="1"/>
</dbReference>
<keyword evidence="6 8" id="KW-0408">Iron</keyword>
<dbReference type="InterPro" id="IPR006638">
    <property type="entry name" value="Elp3/MiaA/NifB-like_rSAM"/>
</dbReference>
<comment type="function">
    <text evidence="8">Catalyzes the methylthiolation of an aspartic acid residue of ribosomal protein uS12.</text>
</comment>
<feature type="binding site" evidence="8">
    <location>
        <position position="12"/>
    </location>
    <ligand>
        <name>[4Fe-4S] cluster</name>
        <dbReference type="ChEBI" id="CHEBI:49883"/>
        <label>1</label>
    </ligand>
</feature>
<reference evidence="12 13" key="1">
    <citation type="journal article" date="2016" name="Nat. Commun.">
        <title>Thousands of microbial genomes shed light on interconnected biogeochemical processes in an aquifer system.</title>
        <authorList>
            <person name="Anantharaman K."/>
            <person name="Brown C.T."/>
            <person name="Hug L.A."/>
            <person name="Sharon I."/>
            <person name="Castelle C.J."/>
            <person name="Probst A.J."/>
            <person name="Thomas B.C."/>
            <person name="Singh A."/>
            <person name="Wilkins M.J."/>
            <person name="Karaoz U."/>
            <person name="Brodie E.L."/>
            <person name="Williams K.H."/>
            <person name="Hubbard S.S."/>
            <person name="Banfield J.F."/>
        </authorList>
    </citation>
    <scope>NUCLEOTIDE SEQUENCE [LARGE SCALE GENOMIC DNA]</scope>
</reference>
<dbReference type="InterPro" id="IPR013848">
    <property type="entry name" value="Methylthiotransferase_N"/>
</dbReference>
<dbReference type="PANTHER" id="PTHR43837">
    <property type="entry name" value="RIBOSOMAL PROTEIN S12 METHYLTHIOTRANSFERASE RIMO"/>
    <property type="match status" value="1"/>
</dbReference>
<keyword evidence="7 8" id="KW-0411">Iron-sulfur</keyword>
<dbReference type="GO" id="GO:0035599">
    <property type="term" value="F:aspartic acid methylthiotransferase activity"/>
    <property type="evidence" value="ECO:0007669"/>
    <property type="project" value="TreeGrafter"/>
</dbReference>
<keyword evidence="12" id="KW-0687">Ribonucleoprotein</keyword>
<evidence type="ECO:0000256" key="8">
    <source>
        <dbReference type="HAMAP-Rule" id="MF_01865"/>
    </source>
</evidence>
<comment type="subcellular location">
    <subcellularLocation>
        <location evidence="8">Cytoplasm</location>
    </subcellularLocation>
</comment>
<dbReference type="Proteomes" id="UP000177583">
    <property type="component" value="Unassembled WGS sequence"/>
</dbReference>
<name>A0A1F6GPT7_9PROT</name>
<dbReference type="GO" id="GO:0005829">
    <property type="term" value="C:cytosol"/>
    <property type="evidence" value="ECO:0007669"/>
    <property type="project" value="TreeGrafter"/>
</dbReference>
<dbReference type="PROSITE" id="PS51449">
    <property type="entry name" value="MTTASE_N"/>
    <property type="match status" value="1"/>
</dbReference>
<dbReference type="Pfam" id="PF00919">
    <property type="entry name" value="UPF0004"/>
    <property type="match status" value="1"/>
</dbReference>
<dbReference type="FunFam" id="3.80.30.20:FF:000001">
    <property type="entry name" value="tRNA-2-methylthio-N(6)-dimethylallyladenosine synthase 2"/>
    <property type="match status" value="1"/>
</dbReference>
<feature type="binding site" evidence="8">
    <location>
        <position position="166"/>
    </location>
    <ligand>
        <name>[4Fe-4S] cluster</name>
        <dbReference type="ChEBI" id="CHEBI:49883"/>
        <label>2</label>
        <note>4Fe-4S-S-AdoMet</note>
    </ligand>
</feature>
<dbReference type="InterPro" id="IPR058240">
    <property type="entry name" value="rSAM_sf"/>
</dbReference>
<dbReference type="InterPro" id="IPR038135">
    <property type="entry name" value="Methylthiotransferase_N_sf"/>
</dbReference>
<organism evidence="12 13">
    <name type="scientific">Candidatus Lambdaproteobacteria bacterium RIFOXYD2_FULL_56_26</name>
    <dbReference type="NCBI Taxonomy" id="1817773"/>
    <lineage>
        <taxon>Bacteria</taxon>
        <taxon>Pseudomonadati</taxon>
        <taxon>Pseudomonadota</taxon>
        <taxon>Candidatus Lambdaproteobacteria</taxon>
    </lineage>
</organism>
<dbReference type="EC" id="2.8.4.4" evidence="8"/>
<dbReference type="InterPro" id="IPR002792">
    <property type="entry name" value="TRAM_dom"/>
</dbReference>
<feature type="domain" description="Radical SAM core" evidence="11">
    <location>
        <begin position="145"/>
        <end position="375"/>
    </location>
</feature>
<dbReference type="InterPro" id="IPR023404">
    <property type="entry name" value="rSAM_horseshoe"/>
</dbReference>
<dbReference type="Gene3D" id="3.80.30.20">
    <property type="entry name" value="tm_1862 like domain"/>
    <property type="match status" value="1"/>
</dbReference>
<sequence>MSQTVYLETLGCAKNRVDSEIMMAALVGGNFVPVANPALAEVIVLNTCGFLTSAVNESLDRFLELAEYKETGKCRCLVMAGCMSQRYREDLLEELPEADAILGTSDFTQILTVVNQSLLTQERRGWFKPRAGYEEANLTAPRLLSTLPHYAWVKIAEGCSNMCSFCSIPALRGGFRSKGILGVTQECKALLGQGVKELNLISQDTSSYGLDKGEDLLGLMRSLSKLEGDFWVRLFYSYPNRFPLELLDLMVQDPRFVPYLDIPFQHINDRVLKAMNRKITGKELKGLIEAAKAKLPQVVFRTSLIVGFPGETQKEFEELLSFVEEGWVDHLGVFAYSDEDNISSYKLGSKLEEEEIEERRDRLMAAQQEVSLGKNQKQVGQIQKVLVEGTAKETELLLEGRNAFQGVEVDGVVLINEGEAQAGTFVQVEIIEAHPYDLVGRIIQ</sequence>
<dbReference type="PROSITE" id="PS50926">
    <property type="entry name" value="TRAM"/>
    <property type="match status" value="1"/>
</dbReference>
<dbReference type="HAMAP" id="MF_01865">
    <property type="entry name" value="MTTase_RimO"/>
    <property type="match status" value="1"/>
</dbReference>
<keyword evidence="5 8" id="KW-0479">Metal-binding</keyword>
<evidence type="ECO:0000259" key="10">
    <source>
        <dbReference type="PROSITE" id="PS51449"/>
    </source>
</evidence>
<dbReference type="SFLD" id="SFLDG01061">
    <property type="entry name" value="methylthiotransferase"/>
    <property type="match status" value="1"/>
</dbReference>
<dbReference type="GO" id="GO:0051539">
    <property type="term" value="F:4 iron, 4 sulfur cluster binding"/>
    <property type="evidence" value="ECO:0007669"/>
    <property type="project" value="UniProtKB-UniRule"/>
</dbReference>
<feature type="binding site" evidence="8">
    <location>
        <position position="82"/>
    </location>
    <ligand>
        <name>[4Fe-4S] cluster</name>
        <dbReference type="ChEBI" id="CHEBI:49883"/>
        <label>1</label>
    </ligand>
</feature>
<dbReference type="SFLD" id="SFLDF00274">
    <property type="entry name" value="ribosomal_protein_S12_methylth"/>
    <property type="match status" value="1"/>
</dbReference>
<dbReference type="Pfam" id="PF18693">
    <property type="entry name" value="TRAM_2"/>
    <property type="match status" value="1"/>
</dbReference>
<dbReference type="PROSITE" id="PS01278">
    <property type="entry name" value="MTTASE_RADICAL"/>
    <property type="match status" value="1"/>
</dbReference>
<feature type="domain" description="TRAM" evidence="9">
    <location>
        <begin position="376"/>
        <end position="444"/>
    </location>
</feature>
<dbReference type="InterPro" id="IPR007197">
    <property type="entry name" value="rSAM"/>
</dbReference>
<evidence type="ECO:0000256" key="5">
    <source>
        <dbReference type="ARBA" id="ARBA00022723"/>
    </source>
</evidence>
<dbReference type="NCBIfam" id="TIGR01125">
    <property type="entry name" value="30S ribosomal protein S12 methylthiotransferase RimO"/>
    <property type="match status" value="1"/>
</dbReference>
<evidence type="ECO:0000259" key="9">
    <source>
        <dbReference type="PROSITE" id="PS50926"/>
    </source>
</evidence>
<keyword evidence="3 8" id="KW-0808">Transferase</keyword>
<dbReference type="Gene3D" id="3.40.50.12160">
    <property type="entry name" value="Methylthiotransferase, N-terminal domain"/>
    <property type="match status" value="1"/>
</dbReference>
<dbReference type="GO" id="GO:0005840">
    <property type="term" value="C:ribosome"/>
    <property type="evidence" value="ECO:0007669"/>
    <property type="project" value="UniProtKB-KW"/>
</dbReference>
<evidence type="ECO:0000256" key="7">
    <source>
        <dbReference type="ARBA" id="ARBA00023014"/>
    </source>
</evidence>
<dbReference type="SUPFAM" id="SSF102114">
    <property type="entry name" value="Radical SAM enzymes"/>
    <property type="match status" value="1"/>
</dbReference>
<evidence type="ECO:0000256" key="1">
    <source>
        <dbReference type="ARBA" id="ARBA00022485"/>
    </source>
</evidence>
<evidence type="ECO:0000313" key="12">
    <source>
        <dbReference type="EMBL" id="OGH00186.1"/>
    </source>
</evidence>
<evidence type="ECO:0000256" key="4">
    <source>
        <dbReference type="ARBA" id="ARBA00022691"/>
    </source>
</evidence>
<gene>
    <name evidence="8" type="primary">rimO</name>
    <name evidence="12" type="ORF">A2557_05495</name>
</gene>
<keyword evidence="12" id="KW-0689">Ribosomal protein</keyword>
<dbReference type="InterPro" id="IPR005840">
    <property type="entry name" value="Ribosomal_uS12_MeSTrfase_RimO"/>
</dbReference>
<dbReference type="InterPro" id="IPR012340">
    <property type="entry name" value="NA-bd_OB-fold"/>
</dbReference>
<dbReference type="InterPro" id="IPR020612">
    <property type="entry name" value="Methylthiotransferase_CS"/>
</dbReference>
<evidence type="ECO:0000259" key="11">
    <source>
        <dbReference type="PROSITE" id="PS51918"/>
    </source>
</evidence>
<proteinExistence type="inferred from homology"/>
<dbReference type="NCBIfam" id="TIGR00089">
    <property type="entry name" value="MiaB/RimO family radical SAM methylthiotransferase"/>
    <property type="match status" value="1"/>
</dbReference>
<protein>
    <recommendedName>
        <fullName evidence="8">Ribosomal protein uS12 methylthiotransferase RimO</fullName>
        <shortName evidence="8">uS12 MTTase</shortName>
        <shortName evidence="8">uS12 methylthiotransferase</shortName>
        <ecNumber evidence="8">2.8.4.4</ecNumber>
    </recommendedName>
    <alternativeName>
        <fullName evidence="8">Ribosomal protein uS12 (aspartate-C(3))-methylthiotransferase</fullName>
    </alternativeName>
    <alternativeName>
        <fullName evidence="8">Ribosome maturation factor RimO</fullName>
    </alternativeName>
</protein>
<evidence type="ECO:0000313" key="13">
    <source>
        <dbReference type="Proteomes" id="UP000177583"/>
    </source>
</evidence>
<dbReference type="Gene3D" id="2.40.50.140">
    <property type="entry name" value="Nucleic acid-binding proteins"/>
    <property type="match status" value="1"/>
</dbReference>
<evidence type="ECO:0000256" key="2">
    <source>
        <dbReference type="ARBA" id="ARBA00022490"/>
    </source>
</evidence>
<dbReference type="GO" id="GO:0006400">
    <property type="term" value="P:tRNA modification"/>
    <property type="evidence" value="ECO:0007669"/>
    <property type="project" value="InterPro"/>
</dbReference>
<comment type="cofactor">
    <cofactor evidence="8">
        <name>[4Fe-4S] cluster</name>
        <dbReference type="ChEBI" id="CHEBI:49883"/>
    </cofactor>
    <text evidence="8">Binds 2 [4Fe-4S] clusters. One cluster is coordinated with 3 cysteines and an exchangeable S-adenosyl-L-methionine.</text>
</comment>
<dbReference type="Pfam" id="PF04055">
    <property type="entry name" value="Radical_SAM"/>
    <property type="match status" value="1"/>
</dbReference>
<feature type="domain" description="MTTase N-terminal" evidence="10">
    <location>
        <begin position="3"/>
        <end position="119"/>
    </location>
</feature>
<comment type="caution">
    <text evidence="12">The sequence shown here is derived from an EMBL/GenBank/DDBJ whole genome shotgun (WGS) entry which is preliminary data.</text>
</comment>
<dbReference type="AlphaFoldDB" id="A0A1F6GPT7"/>
<comment type="catalytic activity">
    <reaction evidence="8">
        <text>L-aspartate(89)-[ribosomal protein uS12]-hydrogen + (sulfur carrier)-SH + AH2 + 2 S-adenosyl-L-methionine = 3-methylsulfanyl-L-aspartate(89)-[ribosomal protein uS12]-hydrogen + (sulfur carrier)-H + 5'-deoxyadenosine + L-methionine + A + S-adenosyl-L-homocysteine + 2 H(+)</text>
        <dbReference type="Rhea" id="RHEA:37087"/>
        <dbReference type="Rhea" id="RHEA-COMP:10460"/>
        <dbReference type="Rhea" id="RHEA-COMP:10461"/>
        <dbReference type="Rhea" id="RHEA-COMP:14737"/>
        <dbReference type="Rhea" id="RHEA-COMP:14739"/>
        <dbReference type="ChEBI" id="CHEBI:13193"/>
        <dbReference type="ChEBI" id="CHEBI:15378"/>
        <dbReference type="ChEBI" id="CHEBI:17319"/>
        <dbReference type="ChEBI" id="CHEBI:17499"/>
        <dbReference type="ChEBI" id="CHEBI:29917"/>
        <dbReference type="ChEBI" id="CHEBI:29961"/>
        <dbReference type="ChEBI" id="CHEBI:57844"/>
        <dbReference type="ChEBI" id="CHEBI:57856"/>
        <dbReference type="ChEBI" id="CHEBI:59789"/>
        <dbReference type="ChEBI" id="CHEBI:64428"/>
        <dbReference type="ChEBI" id="CHEBI:73599"/>
        <dbReference type="EC" id="2.8.4.4"/>
    </reaction>
</comment>
<keyword evidence="4 8" id="KW-0949">S-adenosyl-L-methionine</keyword>
<dbReference type="SFLD" id="SFLDS00029">
    <property type="entry name" value="Radical_SAM"/>
    <property type="match status" value="1"/>
</dbReference>
<dbReference type="CDD" id="cd01335">
    <property type="entry name" value="Radical_SAM"/>
    <property type="match status" value="1"/>
</dbReference>
<keyword evidence="2 8" id="KW-0963">Cytoplasm</keyword>
<accession>A0A1F6GPT7</accession>